<evidence type="ECO:0000313" key="7">
    <source>
        <dbReference type="EMBL" id="CAI5742336.1"/>
    </source>
</evidence>
<evidence type="ECO:0000256" key="4">
    <source>
        <dbReference type="ARBA" id="ARBA00023004"/>
    </source>
</evidence>
<evidence type="ECO:0000256" key="6">
    <source>
        <dbReference type="RuleBase" id="RU000461"/>
    </source>
</evidence>
<dbReference type="CDD" id="cd11064">
    <property type="entry name" value="CYP86A"/>
    <property type="match status" value="1"/>
</dbReference>
<dbReference type="Pfam" id="PF00067">
    <property type="entry name" value="p450"/>
    <property type="match status" value="1"/>
</dbReference>
<dbReference type="InterPro" id="IPR001128">
    <property type="entry name" value="Cyt_P450"/>
</dbReference>
<evidence type="ECO:0000256" key="5">
    <source>
        <dbReference type="PIRSR" id="PIRSR602401-1"/>
    </source>
</evidence>
<dbReference type="GO" id="GO:0004497">
    <property type="term" value="F:monooxygenase activity"/>
    <property type="evidence" value="ECO:0007669"/>
    <property type="project" value="UniProtKB-KW"/>
</dbReference>
<evidence type="ECO:0008006" key="9">
    <source>
        <dbReference type="Google" id="ProtNLM"/>
    </source>
</evidence>
<dbReference type="PRINTS" id="PR00463">
    <property type="entry name" value="EP450I"/>
</dbReference>
<evidence type="ECO:0000256" key="2">
    <source>
        <dbReference type="ARBA" id="ARBA00022723"/>
    </source>
</evidence>
<keyword evidence="6" id="KW-0503">Monooxygenase</keyword>
<dbReference type="PANTHER" id="PTHR24296">
    <property type="entry name" value="CYTOCHROME P450"/>
    <property type="match status" value="1"/>
</dbReference>
<reference evidence="7" key="1">
    <citation type="submission" date="2022-12" db="EMBL/GenBank/DDBJ databases">
        <authorList>
            <person name="Webb A."/>
        </authorList>
    </citation>
    <scope>NUCLEOTIDE SEQUENCE</scope>
    <source>
        <strain evidence="7">Hp1</strain>
    </source>
</reference>
<dbReference type="InterPro" id="IPR036396">
    <property type="entry name" value="Cyt_P450_sf"/>
</dbReference>
<dbReference type="AlphaFoldDB" id="A0AAV0UZE5"/>
<dbReference type="InterPro" id="IPR002401">
    <property type="entry name" value="Cyt_P450_E_grp-I"/>
</dbReference>
<dbReference type="GO" id="GO:0016705">
    <property type="term" value="F:oxidoreductase activity, acting on paired donors, with incorporation or reduction of molecular oxygen"/>
    <property type="evidence" value="ECO:0007669"/>
    <property type="project" value="InterPro"/>
</dbReference>
<dbReference type="Proteomes" id="UP001162031">
    <property type="component" value="Unassembled WGS sequence"/>
</dbReference>
<dbReference type="GO" id="GO:0020037">
    <property type="term" value="F:heme binding"/>
    <property type="evidence" value="ECO:0007669"/>
    <property type="project" value="InterPro"/>
</dbReference>
<keyword evidence="5 6" id="KW-0349">Heme</keyword>
<dbReference type="GO" id="GO:0006629">
    <property type="term" value="P:lipid metabolic process"/>
    <property type="evidence" value="ECO:0007669"/>
    <property type="project" value="UniProtKB-ARBA"/>
</dbReference>
<dbReference type="Gene3D" id="1.10.630.10">
    <property type="entry name" value="Cytochrome P450"/>
    <property type="match status" value="1"/>
</dbReference>
<dbReference type="PRINTS" id="PR00385">
    <property type="entry name" value="P450"/>
</dbReference>
<evidence type="ECO:0000256" key="1">
    <source>
        <dbReference type="ARBA" id="ARBA00010617"/>
    </source>
</evidence>
<keyword evidence="3 6" id="KW-0560">Oxidoreductase</keyword>
<proteinExistence type="inferred from homology"/>
<dbReference type="GO" id="GO:0005506">
    <property type="term" value="F:iron ion binding"/>
    <property type="evidence" value="ECO:0007669"/>
    <property type="project" value="InterPro"/>
</dbReference>
<gene>
    <name evidence="7" type="ORF">HBR001_LOCUS8929</name>
</gene>
<comment type="caution">
    <text evidence="7">The sequence shown here is derived from an EMBL/GenBank/DDBJ whole genome shotgun (WGS) entry which is preliminary data.</text>
</comment>
<dbReference type="PROSITE" id="PS00086">
    <property type="entry name" value="CYTOCHROME_P450"/>
    <property type="match status" value="1"/>
</dbReference>
<protein>
    <recommendedName>
        <fullName evidence="9">RxLR effector candidate protein</fullName>
    </recommendedName>
</protein>
<organism evidence="7 8">
    <name type="scientific">Hyaloperonospora brassicae</name>
    <name type="common">Brassica downy mildew</name>
    <name type="synonym">Peronospora brassicae</name>
    <dbReference type="NCBI Taxonomy" id="162125"/>
    <lineage>
        <taxon>Eukaryota</taxon>
        <taxon>Sar</taxon>
        <taxon>Stramenopiles</taxon>
        <taxon>Oomycota</taxon>
        <taxon>Peronosporomycetes</taxon>
        <taxon>Peronosporales</taxon>
        <taxon>Peronosporaceae</taxon>
        <taxon>Hyaloperonospora</taxon>
    </lineage>
</organism>
<keyword evidence="8" id="KW-1185">Reference proteome</keyword>
<keyword evidence="4 5" id="KW-0408">Iron</keyword>
<comment type="cofactor">
    <cofactor evidence="5">
        <name>heme</name>
        <dbReference type="ChEBI" id="CHEBI:30413"/>
    </cofactor>
</comment>
<comment type="similarity">
    <text evidence="1 6">Belongs to the cytochrome P450 family.</text>
</comment>
<dbReference type="InterPro" id="IPR017972">
    <property type="entry name" value="Cyt_P450_CS"/>
</dbReference>
<sequence length="524" mass="58996">MLPMDYIADTLSHSTAVSAFGVLVVLSLAYYVLAAEWKCKLGTRSVVRPCGTKLFIGNTLEAIRTVPVRHDWIATLCAEAKGEPVLLQSLGTQDVTMLSTPKAFEDVLKNQFDNFPKGQRKTEYLREFLGEGIFAVDHDKWYCQRKVASNLFTMRSLRDSMTSTIQRHLVVLERIFGRAAEKNDPVDLYRLFNRFTMEAFTEIAFGVKMDVLDCDKEHPFQVAFDRCQRALVLRFVRPSWFWKTQRFLGVGMERQLKQDIDVINSTIFDIVAKTIQHCGKDAQDDKKAGKDIISLFLDNMDQSKDADGGCFDPVYLRDIAVNFIIAGRDTTAQALSWFFYCLNQNKQVEANIRKELDAKLPELCKGKCSPSMDDVSELTYMEAALLETLRLYPSVPFVSKEAVRDTVLSDGTFIAAGSYAGLPMYALGRMPHVWGPDAADFKPERWIDVKTGKLITVSAYQFVAFNAGPRMCLGKNLAMLEMKLIVASLLSKYHVELESPEMVTYAVSFTLPVKGQLSAKISAI</sequence>
<feature type="binding site" description="axial binding residue" evidence="5">
    <location>
        <position position="472"/>
    </location>
    <ligand>
        <name>heme</name>
        <dbReference type="ChEBI" id="CHEBI:30413"/>
    </ligand>
    <ligandPart>
        <name>Fe</name>
        <dbReference type="ChEBI" id="CHEBI:18248"/>
    </ligandPart>
</feature>
<dbReference type="EMBL" id="CANTFL010001466">
    <property type="protein sequence ID" value="CAI5742336.1"/>
    <property type="molecule type" value="Genomic_DNA"/>
</dbReference>
<keyword evidence="2 5" id="KW-0479">Metal-binding</keyword>
<dbReference type="SUPFAM" id="SSF48264">
    <property type="entry name" value="Cytochrome P450"/>
    <property type="match status" value="1"/>
</dbReference>
<evidence type="ECO:0000313" key="8">
    <source>
        <dbReference type="Proteomes" id="UP001162031"/>
    </source>
</evidence>
<accession>A0AAV0UZE5</accession>
<evidence type="ECO:0000256" key="3">
    <source>
        <dbReference type="ARBA" id="ARBA00023002"/>
    </source>
</evidence>
<name>A0AAV0UZE5_HYABA</name>